<accession>A0AA88Q9Q8</accession>
<comment type="caution">
    <text evidence="1">The sequence shown here is derived from an EMBL/GenBank/DDBJ whole genome shotgun (WGS) entry which is preliminary data.</text>
</comment>
<dbReference type="AlphaFoldDB" id="A0AA88Q9Q8"/>
<name>A0AA88Q9Q8_9TELE</name>
<dbReference type="Proteomes" id="UP001187343">
    <property type="component" value="Unassembled WGS sequence"/>
</dbReference>
<sequence>MASIIQRLFSTSSKTSVCASKDKAKLWFMNLATRRGTNTTQTTLSMTQDCEAADLGCHEQTTNARAQLVLNSPPAAHFSSGP</sequence>
<gene>
    <name evidence="1" type="ORF">Q8A67_000415</name>
</gene>
<evidence type="ECO:0000313" key="2">
    <source>
        <dbReference type="Proteomes" id="UP001187343"/>
    </source>
</evidence>
<protein>
    <submittedName>
        <fullName evidence="1">Uncharacterized protein</fullName>
    </submittedName>
</protein>
<reference evidence="1" key="1">
    <citation type="submission" date="2023-08" db="EMBL/GenBank/DDBJ databases">
        <title>Chromosome-level Genome Assembly of mud carp (Cirrhinus molitorella).</title>
        <authorList>
            <person name="Liu H."/>
        </authorList>
    </citation>
    <scope>NUCLEOTIDE SEQUENCE</scope>
    <source>
        <strain evidence="1">Prfri</strain>
        <tissue evidence="1">Muscle</tissue>
    </source>
</reference>
<evidence type="ECO:0000313" key="1">
    <source>
        <dbReference type="EMBL" id="KAK2916041.1"/>
    </source>
</evidence>
<dbReference type="EMBL" id="JAUYZG010000001">
    <property type="protein sequence ID" value="KAK2916041.1"/>
    <property type="molecule type" value="Genomic_DNA"/>
</dbReference>
<proteinExistence type="predicted"/>
<keyword evidence="2" id="KW-1185">Reference proteome</keyword>
<organism evidence="1 2">
    <name type="scientific">Cirrhinus molitorella</name>
    <name type="common">mud carp</name>
    <dbReference type="NCBI Taxonomy" id="172907"/>
    <lineage>
        <taxon>Eukaryota</taxon>
        <taxon>Metazoa</taxon>
        <taxon>Chordata</taxon>
        <taxon>Craniata</taxon>
        <taxon>Vertebrata</taxon>
        <taxon>Euteleostomi</taxon>
        <taxon>Actinopterygii</taxon>
        <taxon>Neopterygii</taxon>
        <taxon>Teleostei</taxon>
        <taxon>Ostariophysi</taxon>
        <taxon>Cypriniformes</taxon>
        <taxon>Cyprinidae</taxon>
        <taxon>Labeoninae</taxon>
        <taxon>Labeonini</taxon>
        <taxon>Cirrhinus</taxon>
    </lineage>
</organism>